<reference evidence="2 3" key="1">
    <citation type="submission" date="2023-03" db="EMBL/GenBank/DDBJ databases">
        <title>High recombination rates correlate with genetic variation in Cardiocondyla obscurior ants.</title>
        <authorList>
            <person name="Errbii M."/>
        </authorList>
    </citation>
    <scope>NUCLEOTIDE SEQUENCE [LARGE SCALE GENOMIC DNA]</scope>
    <source>
        <strain evidence="2">Alpha-2009</strain>
        <tissue evidence="2">Whole body</tissue>
    </source>
</reference>
<protein>
    <submittedName>
        <fullName evidence="2">Uncharacterized protein</fullName>
    </submittedName>
</protein>
<evidence type="ECO:0000313" key="3">
    <source>
        <dbReference type="Proteomes" id="UP001430953"/>
    </source>
</evidence>
<evidence type="ECO:0000256" key="1">
    <source>
        <dbReference type="SAM" id="Coils"/>
    </source>
</evidence>
<keyword evidence="3" id="KW-1185">Reference proteome</keyword>
<comment type="caution">
    <text evidence="2">The sequence shown here is derived from an EMBL/GenBank/DDBJ whole genome shotgun (WGS) entry which is preliminary data.</text>
</comment>
<name>A0AAW2GA18_9HYME</name>
<accession>A0AAW2GA18</accession>
<sequence length="172" mass="19744">MEDVEHYINIVQQKTLANQHKLAHIDKEINEFQLLVKESEDLRRKREQYIENIAKHLRTITSYKHSIHKCVHSTNVISGLPVPHHYASDVTVMFTDMIKFLNKVGVIYKALINNESNTDSLTLIHSLKKCVEAIASNLYQTKCSITQLEALKENIIALKQMLDSFDNAEGNV</sequence>
<dbReference type="EMBL" id="JADYXP020000006">
    <property type="protein sequence ID" value="KAL0122926.1"/>
    <property type="molecule type" value="Genomic_DNA"/>
</dbReference>
<gene>
    <name evidence="2" type="ORF">PUN28_007530</name>
</gene>
<evidence type="ECO:0000313" key="2">
    <source>
        <dbReference type="EMBL" id="KAL0122926.1"/>
    </source>
</evidence>
<dbReference type="AlphaFoldDB" id="A0AAW2GA18"/>
<proteinExistence type="predicted"/>
<organism evidence="2 3">
    <name type="scientific">Cardiocondyla obscurior</name>
    <dbReference type="NCBI Taxonomy" id="286306"/>
    <lineage>
        <taxon>Eukaryota</taxon>
        <taxon>Metazoa</taxon>
        <taxon>Ecdysozoa</taxon>
        <taxon>Arthropoda</taxon>
        <taxon>Hexapoda</taxon>
        <taxon>Insecta</taxon>
        <taxon>Pterygota</taxon>
        <taxon>Neoptera</taxon>
        <taxon>Endopterygota</taxon>
        <taxon>Hymenoptera</taxon>
        <taxon>Apocrita</taxon>
        <taxon>Aculeata</taxon>
        <taxon>Formicoidea</taxon>
        <taxon>Formicidae</taxon>
        <taxon>Myrmicinae</taxon>
        <taxon>Cardiocondyla</taxon>
    </lineage>
</organism>
<feature type="coiled-coil region" evidence="1">
    <location>
        <begin position="25"/>
        <end position="59"/>
    </location>
</feature>
<keyword evidence="1" id="KW-0175">Coiled coil</keyword>
<dbReference type="Proteomes" id="UP001430953">
    <property type="component" value="Unassembled WGS sequence"/>
</dbReference>